<dbReference type="SUPFAM" id="SSF53335">
    <property type="entry name" value="S-adenosyl-L-methionine-dependent methyltransferases"/>
    <property type="match status" value="1"/>
</dbReference>
<dbReference type="EC" id="2.1.1.-" evidence="2"/>
<organism evidence="2 3">
    <name type="scientific">Glycomyces tritici</name>
    <dbReference type="NCBI Taxonomy" id="2665176"/>
    <lineage>
        <taxon>Bacteria</taxon>
        <taxon>Bacillati</taxon>
        <taxon>Actinomycetota</taxon>
        <taxon>Actinomycetes</taxon>
        <taxon>Glycomycetales</taxon>
        <taxon>Glycomycetaceae</taxon>
        <taxon>Glycomyces</taxon>
    </lineage>
</organism>
<dbReference type="InterPro" id="IPR029063">
    <property type="entry name" value="SAM-dependent_MTases_sf"/>
</dbReference>
<evidence type="ECO:0000313" key="3">
    <source>
        <dbReference type="Proteomes" id="UP001171902"/>
    </source>
</evidence>
<reference evidence="2" key="1">
    <citation type="submission" date="2023-06" db="EMBL/GenBank/DDBJ databases">
        <title>Gycomyces niveus sp.nov., a novel actinomycete isolated from soil in Shouguang.</title>
        <authorList>
            <person name="Yang X."/>
            <person name="Zhao J."/>
        </authorList>
    </citation>
    <scope>NUCLEOTIDE SEQUENCE</scope>
    <source>
        <strain evidence="2">NEAU C2</strain>
    </source>
</reference>
<keyword evidence="2" id="KW-0808">Transferase</keyword>
<evidence type="ECO:0000313" key="2">
    <source>
        <dbReference type="EMBL" id="MDN3239646.1"/>
    </source>
</evidence>
<dbReference type="GO" id="GO:0032259">
    <property type="term" value="P:methylation"/>
    <property type="evidence" value="ECO:0007669"/>
    <property type="project" value="UniProtKB-KW"/>
</dbReference>
<keyword evidence="2" id="KW-0489">Methyltransferase</keyword>
<comment type="caution">
    <text evidence="2">The sequence shown here is derived from an EMBL/GenBank/DDBJ whole genome shotgun (WGS) entry which is preliminary data.</text>
</comment>
<dbReference type="Proteomes" id="UP001171902">
    <property type="component" value="Unassembled WGS sequence"/>
</dbReference>
<protein>
    <submittedName>
        <fullName evidence="2">Class I SAM-dependent methyltransferase</fullName>
        <ecNumber evidence="2">2.1.1.-</ecNumber>
    </submittedName>
</protein>
<dbReference type="PANTHER" id="PTHR42912">
    <property type="entry name" value="METHYLTRANSFERASE"/>
    <property type="match status" value="1"/>
</dbReference>
<evidence type="ECO:0000259" key="1">
    <source>
        <dbReference type="Pfam" id="PF08241"/>
    </source>
</evidence>
<dbReference type="Pfam" id="PF08241">
    <property type="entry name" value="Methyltransf_11"/>
    <property type="match status" value="1"/>
</dbReference>
<dbReference type="InterPro" id="IPR050508">
    <property type="entry name" value="Methyltransf_Superfamily"/>
</dbReference>
<dbReference type="EMBL" id="JAUEMJ010000002">
    <property type="protein sequence ID" value="MDN3239646.1"/>
    <property type="molecule type" value="Genomic_DNA"/>
</dbReference>
<proteinExistence type="predicted"/>
<dbReference type="CDD" id="cd02440">
    <property type="entry name" value="AdoMet_MTases"/>
    <property type="match status" value="1"/>
</dbReference>
<feature type="domain" description="Methyltransferase type 11" evidence="1">
    <location>
        <begin position="46"/>
        <end position="140"/>
    </location>
</feature>
<keyword evidence="3" id="KW-1185">Reference proteome</keyword>
<accession>A0ABT7YLZ0</accession>
<dbReference type="PANTHER" id="PTHR42912:SF93">
    <property type="entry name" value="N6-ADENOSINE-METHYLTRANSFERASE TMT1A"/>
    <property type="match status" value="1"/>
</dbReference>
<dbReference type="GO" id="GO:0008168">
    <property type="term" value="F:methyltransferase activity"/>
    <property type="evidence" value="ECO:0007669"/>
    <property type="project" value="UniProtKB-KW"/>
</dbReference>
<sequence>MPRDTAYHGALGDAFAEHAATGAYNAYTDRPAMLGLAGDVSGRRVLDLGCGAGLYAAALLDRGATVVGVDGSAELVAHAKALVGDRADLRLHDLERPLDFAADASFDMVLSALVIHHLRDRAALLAEVFRVLKPGGRFLVSTTHPAADWRHFGDSYFSDEWVDLHVRDDLPPIHFQRMTIETLTGDLLAAGFAIERLVEPRPVPELEVVDPEAFAKLSARPSFLAMRLRRPLGA</sequence>
<dbReference type="RefSeq" id="WP_289956534.1">
    <property type="nucleotide sequence ID" value="NZ_JAUEMJ010000002.1"/>
</dbReference>
<dbReference type="Gene3D" id="3.40.50.150">
    <property type="entry name" value="Vaccinia Virus protein VP39"/>
    <property type="match status" value="1"/>
</dbReference>
<gene>
    <name evidence="2" type="ORF">QWI33_07910</name>
</gene>
<name>A0ABT7YLZ0_9ACTN</name>
<dbReference type="InterPro" id="IPR013216">
    <property type="entry name" value="Methyltransf_11"/>
</dbReference>